<evidence type="ECO:0000313" key="8">
    <source>
        <dbReference type="WBParaSite" id="HCON_00126375-00001"/>
    </source>
</evidence>
<dbReference type="InterPro" id="IPR017452">
    <property type="entry name" value="GPCR_Rhodpsn_7TM"/>
</dbReference>
<evidence type="ECO:0000256" key="5">
    <source>
        <dbReference type="SAM" id="Phobius"/>
    </source>
</evidence>
<dbReference type="OrthoDB" id="5872870at2759"/>
<feature type="transmembrane region" description="Helical" evidence="5">
    <location>
        <begin position="216"/>
        <end position="239"/>
    </location>
</feature>
<evidence type="ECO:0000313" key="7">
    <source>
        <dbReference type="Proteomes" id="UP000025227"/>
    </source>
</evidence>
<dbReference type="PANTHER" id="PTHR24224:SF17">
    <property type="entry name" value="G-PROTEIN COUPLED RECEPTORS FAMILY 1 PROFILE DOMAIN-CONTAINING PROTEIN"/>
    <property type="match status" value="1"/>
</dbReference>
<dbReference type="AlphaFoldDB" id="A0A7I4YNM3"/>
<comment type="subcellular location">
    <subcellularLocation>
        <location evidence="1">Membrane</location>
    </subcellularLocation>
</comment>
<protein>
    <submittedName>
        <fullName evidence="8">G_PROTEIN_RECEP_F1_2 domain-containing protein</fullName>
    </submittedName>
</protein>
<evidence type="ECO:0000256" key="3">
    <source>
        <dbReference type="ARBA" id="ARBA00022989"/>
    </source>
</evidence>
<feature type="transmembrane region" description="Helical" evidence="5">
    <location>
        <begin position="251"/>
        <end position="271"/>
    </location>
</feature>
<keyword evidence="3 5" id="KW-1133">Transmembrane helix</keyword>
<keyword evidence="7" id="KW-1185">Reference proteome</keyword>
<proteinExistence type="predicted"/>
<feature type="transmembrane region" description="Helical" evidence="5">
    <location>
        <begin position="37"/>
        <end position="58"/>
    </location>
</feature>
<dbReference type="Gene3D" id="1.20.1070.10">
    <property type="entry name" value="Rhodopsin 7-helix transmembrane proteins"/>
    <property type="match status" value="1"/>
</dbReference>
<feature type="transmembrane region" description="Helical" evidence="5">
    <location>
        <begin position="120"/>
        <end position="140"/>
    </location>
</feature>
<keyword evidence="4 5" id="KW-0472">Membrane</keyword>
<dbReference type="GO" id="GO:0016020">
    <property type="term" value="C:membrane"/>
    <property type="evidence" value="ECO:0007669"/>
    <property type="project" value="UniProtKB-SubCell"/>
</dbReference>
<dbReference type="PROSITE" id="PS50262">
    <property type="entry name" value="G_PROTEIN_RECEP_F1_2"/>
    <property type="match status" value="1"/>
</dbReference>
<keyword evidence="2 5" id="KW-0812">Transmembrane</keyword>
<dbReference type="Proteomes" id="UP000025227">
    <property type="component" value="Unplaced"/>
</dbReference>
<dbReference type="InterPro" id="IPR052665">
    <property type="entry name" value="Neuropeptide-GPCR"/>
</dbReference>
<evidence type="ECO:0000256" key="1">
    <source>
        <dbReference type="ARBA" id="ARBA00004370"/>
    </source>
</evidence>
<organism evidence="7 8">
    <name type="scientific">Haemonchus contortus</name>
    <name type="common">Barber pole worm</name>
    <dbReference type="NCBI Taxonomy" id="6289"/>
    <lineage>
        <taxon>Eukaryota</taxon>
        <taxon>Metazoa</taxon>
        <taxon>Ecdysozoa</taxon>
        <taxon>Nematoda</taxon>
        <taxon>Chromadorea</taxon>
        <taxon>Rhabditida</taxon>
        <taxon>Rhabditina</taxon>
        <taxon>Rhabditomorpha</taxon>
        <taxon>Strongyloidea</taxon>
        <taxon>Trichostrongylidae</taxon>
        <taxon>Haemonchus</taxon>
    </lineage>
</organism>
<feature type="transmembrane region" description="Helical" evidence="5">
    <location>
        <begin position="168"/>
        <end position="195"/>
    </location>
</feature>
<dbReference type="Pfam" id="PF10323">
    <property type="entry name" value="7TM_GPCR_Srv"/>
    <property type="match status" value="1"/>
</dbReference>
<accession>A0A7I4YNM3</accession>
<feature type="transmembrane region" description="Helical" evidence="5">
    <location>
        <begin position="6"/>
        <end position="30"/>
    </location>
</feature>
<evidence type="ECO:0000256" key="4">
    <source>
        <dbReference type="ARBA" id="ARBA00023136"/>
    </source>
</evidence>
<dbReference type="InterPro" id="IPR019426">
    <property type="entry name" value="7TM_GPCR_serpentine_rcpt_Srv"/>
</dbReference>
<evidence type="ECO:0000259" key="6">
    <source>
        <dbReference type="PROSITE" id="PS50262"/>
    </source>
</evidence>
<reference evidence="8" key="1">
    <citation type="submission" date="2020-12" db="UniProtKB">
        <authorList>
            <consortium name="WormBaseParasite"/>
        </authorList>
    </citation>
    <scope>IDENTIFICATION</scope>
    <source>
        <strain evidence="8">MHco3</strain>
    </source>
</reference>
<dbReference type="PANTHER" id="PTHR24224">
    <property type="entry name" value="CARDIOACCELERATORY PEPTIDE RECEPTOR-RELATED"/>
    <property type="match status" value="1"/>
</dbReference>
<evidence type="ECO:0000256" key="2">
    <source>
        <dbReference type="ARBA" id="ARBA00022692"/>
    </source>
</evidence>
<feature type="domain" description="G-protein coupled receptors family 1 profile" evidence="6">
    <location>
        <begin position="20"/>
        <end position="268"/>
    </location>
</feature>
<name>A0A7I4YNM3_HAECO</name>
<sequence length="312" mass="35663">MGLTWTHIVFTIASLAMLPLYIFILFVICLQIKLSTFYVLLISQGIADIFAVINFFFASTLRYTSLFDEFYWNNQKILANYSFLSFYFTICVRSAGTALISVQRYFTICLSGKPCGKTFCLIPSSVYVIVHWTSAVLLTVPLCKSLHSSFTAPYKLSMVNPPQQLADASLMAVTTVATCFTVSMVSYALILVHLLSLRSLRKRSDRYEIRLCVQAMGLLLALLLFFVYYVAMYVIGYIIGNNVSLLTKWRLYAPLITGFGTWVQPWMLLAFNREIRQNIIKTVLCRKEPLCETTTMRTVSVWDVERHRVHVV</sequence>
<feature type="transmembrane region" description="Helical" evidence="5">
    <location>
        <begin position="78"/>
        <end position="100"/>
    </location>
</feature>
<dbReference type="WBParaSite" id="HCON_00126375-00001">
    <property type="protein sequence ID" value="HCON_00126375-00001"/>
    <property type="gene ID" value="HCON_00126375"/>
</dbReference>
<dbReference type="SUPFAM" id="SSF81321">
    <property type="entry name" value="Family A G protein-coupled receptor-like"/>
    <property type="match status" value="1"/>
</dbReference>